<proteinExistence type="predicted"/>
<dbReference type="EMBL" id="GBXM01060414">
    <property type="protein sequence ID" value="JAH48163.1"/>
    <property type="molecule type" value="Transcribed_RNA"/>
</dbReference>
<dbReference type="AlphaFoldDB" id="A0A0E9T642"/>
<sequence>MVIISRDSAVNKQRTHFQHELKWRNGHYY</sequence>
<evidence type="ECO:0000313" key="1">
    <source>
        <dbReference type="EMBL" id="JAH48163.1"/>
    </source>
</evidence>
<protein>
    <submittedName>
        <fullName evidence="1">Uncharacterized protein</fullName>
    </submittedName>
</protein>
<accession>A0A0E9T642</accession>
<reference evidence="1" key="1">
    <citation type="submission" date="2014-11" db="EMBL/GenBank/DDBJ databases">
        <authorList>
            <person name="Amaro Gonzalez C."/>
        </authorList>
    </citation>
    <scope>NUCLEOTIDE SEQUENCE</scope>
</reference>
<reference evidence="1" key="2">
    <citation type="journal article" date="2015" name="Fish Shellfish Immunol.">
        <title>Early steps in the European eel (Anguilla anguilla)-Vibrio vulnificus interaction in the gills: Role of the RtxA13 toxin.</title>
        <authorList>
            <person name="Callol A."/>
            <person name="Pajuelo D."/>
            <person name="Ebbesson L."/>
            <person name="Teles M."/>
            <person name="MacKenzie S."/>
            <person name="Amaro C."/>
        </authorList>
    </citation>
    <scope>NUCLEOTIDE SEQUENCE</scope>
</reference>
<organism evidence="1">
    <name type="scientific">Anguilla anguilla</name>
    <name type="common">European freshwater eel</name>
    <name type="synonym">Muraena anguilla</name>
    <dbReference type="NCBI Taxonomy" id="7936"/>
    <lineage>
        <taxon>Eukaryota</taxon>
        <taxon>Metazoa</taxon>
        <taxon>Chordata</taxon>
        <taxon>Craniata</taxon>
        <taxon>Vertebrata</taxon>
        <taxon>Euteleostomi</taxon>
        <taxon>Actinopterygii</taxon>
        <taxon>Neopterygii</taxon>
        <taxon>Teleostei</taxon>
        <taxon>Anguilliformes</taxon>
        <taxon>Anguillidae</taxon>
        <taxon>Anguilla</taxon>
    </lineage>
</organism>
<name>A0A0E9T642_ANGAN</name>